<evidence type="ECO:0000313" key="2">
    <source>
        <dbReference type="EMBL" id="GAN32905.1"/>
    </source>
</evidence>
<gene>
    <name evidence="2" type="ORF">BROSI_A1420</name>
</gene>
<name>A0ABQ0JW23_9BACT</name>
<organism evidence="2 3">
    <name type="scientific">Candidatus Brocadia sinica JPN1</name>
    <dbReference type="NCBI Taxonomy" id="1197129"/>
    <lineage>
        <taxon>Bacteria</taxon>
        <taxon>Pseudomonadati</taxon>
        <taxon>Planctomycetota</taxon>
        <taxon>Candidatus Brocadiia</taxon>
        <taxon>Candidatus Brocadiales</taxon>
        <taxon>Candidatus Brocadiaceae</taxon>
        <taxon>Candidatus Brocadia</taxon>
    </lineage>
</organism>
<proteinExistence type="predicted"/>
<evidence type="ECO:0000256" key="1">
    <source>
        <dbReference type="SAM" id="Phobius"/>
    </source>
</evidence>
<sequence>MQFLSYGIGIFMLTLICQALFSNQNAEFTENRKNYEQFYKIVDSIEQLSRIQTFFEKIRANNFI</sequence>
<keyword evidence="1" id="KW-1133">Transmembrane helix</keyword>
<dbReference type="Proteomes" id="UP000032309">
    <property type="component" value="Unassembled WGS sequence"/>
</dbReference>
<protein>
    <submittedName>
        <fullName evidence="2">Flavohemoprotein</fullName>
    </submittedName>
</protein>
<reference evidence="3" key="1">
    <citation type="journal article" date="2015" name="Genome Announc.">
        <title>Draft Genome Sequence of an Anaerobic Ammonium-Oxidizing Bacterium, "Candidatus Brocadia sinica".</title>
        <authorList>
            <person name="Oshiki M."/>
            <person name="Shinyako-Hata K."/>
            <person name="Satoh H."/>
            <person name="Okabe S."/>
        </authorList>
    </citation>
    <scope>NUCLEOTIDE SEQUENCE [LARGE SCALE GENOMIC DNA]</scope>
    <source>
        <strain evidence="3">JPN1</strain>
    </source>
</reference>
<accession>A0ABQ0JW23</accession>
<feature type="transmembrane region" description="Helical" evidence="1">
    <location>
        <begin position="6"/>
        <end position="23"/>
    </location>
</feature>
<dbReference type="EMBL" id="BAFN01000001">
    <property type="protein sequence ID" value="GAN32905.1"/>
    <property type="molecule type" value="Genomic_DNA"/>
</dbReference>
<comment type="caution">
    <text evidence="2">The sequence shown here is derived from an EMBL/GenBank/DDBJ whole genome shotgun (WGS) entry which is preliminary data.</text>
</comment>
<keyword evidence="1" id="KW-0472">Membrane</keyword>
<keyword evidence="3" id="KW-1185">Reference proteome</keyword>
<keyword evidence="1" id="KW-0812">Transmembrane</keyword>
<evidence type="ECO:0000313" key="3">
    <source>
        <dbReference type="Proteomes" id="UP000032309"/>
    </source>
</evidence>